<evidence type="ECO:0000313" key="2">
    <source>
        <dbReference type="EMBL" id="SJK97408.1"/>
    </source>
</evidence>
<feature type="compositionally biased region" description="Polar residues" evidence="1">
    <location>
        <begin position="267"/>
        <end position="284"/>
    </location>
</feature>
<feature type="compositionally biased region" description="Polar residues" evidence="1">
    <location>
        <begin position="542"/>
        <end position="552"/>
    </location>
</feature>
<sequence>MADKLTPWIHDYLTDIYQRLGANYFSEKSVTKSKKVQLLAFRGTKPTHSDVDDGHNIWADVSDKAFTITVVFSSMAVLSYKQRYPFEQCEKAVLSIKSFRPLLRRVPLRGSTGLTKNAELVLQCDSFSISDTSPTDTLGQPAELDTSPDLKDWIHGLRRGGGGGNSFLTKNASRKQPKPRQDPLVFAPKARELHKKSESKGANGAEVISEHEDVANVKREYDRWWYKHLGKNDQSEYLKKATVDADARQDDSNSQPADERQHESDSEASTTSRPLTDSWSPSPRNNRKTPSEPSQKSRDQSVVETPASVRRPKVPSGTGPIMTHRARKISDSLNASGSEPGDGSSHLSMPTRTQRPKKTIAPQIIKSKFLLSGVHETDVITVNPEDRGRNIYLPSSPSRKPVSRKSVAQSAASSQKHPTTFTSMQPHDPPSSFEDDFLSSLSPGPLRSVGQPLAADGLRKVPPPAQPNNSPINSQNTPKILAPNSDTSSQPFSHSQLQSQSWLYSQSQGCPPTQYHHLFSQSQPQSQSQSELHSQLPHDPQPNVSDHSTGQATEDKSQSEPSLRLPQSLSHPLGYSGVSQQMVVTSAVNLPERDAGDIDDHDSLFSADEYDGDLSHNGSQSSVLRENTENASLSVNPPDTQHDMDADRSSDKTSDLESESDKQSLAKRSRIYDGSGTKDRNANPNRSLDPDDLETQTDLFGPSQKPHSQMAPRSRQKRKRLLLGVDDLKEPRQSISRSQASIIHHSPSAWAAPSFMRQTIARGSAEPSGSRSRYTRPDETTSQQNKTVLGTPQRGNPHISQSTSVIGETADEISSIRKKDTVSTTQQTLSRKDADNQMESSVAMKRTSGDNQHHRPLKRGKRNASQTISTSESGSGSAHTRTKLLGFSIALDKMSLQDIVSWDRMKDIILNTGKYQSAELRG</sequence>
<evidence type="ECO:0000256" key="1">
    <source>
        <dbReference type="SAM" id="MobiDB-lite"/>
    </source>
</evidence>
<protein>
    <recommendedName>
        <fullName evidence="4">Telomere replication protein EST3</fullName>
    </recommendedName>
</protein>
<feature type="compositionally biased region" description="Polar residues" evidence="1">
    <location>
        <begin position="780"/>
        <end position="806"/>
    </location>
</feature>
<name>A0A284QLT3_ARMOS</name>
<feature type="compositionally biased region" description="Low complexity" evidence="1">
    <location>
        <begin position="520"/>
        <end position="538"/>
    </location>
</feature>
<feature type="compositionally biased region" description="Polar residues" evidence="1">
    <location>
        <begin position="863"/>
        <end position="879"/>
    </location>
</feature>
<proteinExistence type="predicted"/>
<feature type="compositionally biased region" description="Basic and acidic residues" evidence="1">
    <location>
        <begin position="640"/>
        <end position="664"/>
    </location>
</feature>
<feature type="compositionally biased region" description="Polar residues" evidence="1">
    <location>
        <begin position="559"/>
        <end position="570"/>
    </location>
</feature>
<feature type="compositionally biased region" description="Polar residues" evidence="1">
    <location>
        <begin position="577"/>
        <end position="588"/>
    </location>
</feature>
<dbReference type="OMA" id="QTSENAY"/>
<feature type="region of interest" description="Disordered" evidence="1">
    <location>
        <begin position="242"/>
        <end position="361"/>
    </location>
</feature>
<feature type="region of interest" description="Disordered" evidence="1">
    <location>
        <begin position="761"/>
        <end position="880"/>
    </location>
</feature>
<feature type="compositionally biased region" description="Basic and acidic residues" evidence="1">
    <location>
        <begin position="591"/>
        <end position="603"/>
    </location>
</feature>
<organism evidence="2 3">
    <name type="scientific">Armillaria ostoyae</name>
    <name type="common">Armillaria root rot fungus</name>
    <dbReference type="NCBI Taxonomy" id="47428"/>
    <lineage>
        <taxon>Eukaryota</taxon>
        <taxon>Fungi</taxon>
        <taxon>Dikarya</taxon>
        <taxon>Basidiomycota</taxon>
        <taxon>Agaricomycotina</taxon>
        <taxon>Agaricomycetes</taxon>
        <taxon>Agaricomycetidae</taxon>
        <taxon>Agaricales</taxon>
        <taxon>Marasmiineae</taxon>
        <taxon>Physalacriaceae</taxon>
        <taxon>Armillaria</taxon>
    </lineage>
</organism>
<feature type="compositionally biased region" description="Low complexity" evidence="1">
    <location>
        <begin position="394"/>
        <end position="416"/>
    </location>
</feature>
<accession>A0A284QLT3</accession>
<evidence type="ECO:0008006" key="4">
    <source>
        <dbReference type="Google" id="ProtNLM"/>
    </source>
</evidence>
<feature type="region of interest" description="Disordered" evidence="1">
    <location>
        <begin position="132"/>
        <end position="207"/>
    </location>
</feature>
<keyword evidence="3" id="KW-1185">Reference proteome</keyword>
<dbReference type="Proteomes" id="UP000219338">
    <property type="component" value="Unassembled WGS sequence"/>
</dbReference>
<feature type="region of interest" description="Disordered" evidence="1">
    <location>
        <begin position="376"/>
        <end position="741"/>
    </location>
</feature>
<feature type="compositionally biased region" description="Low complexity" evidence="1">
    <location>
        <begin position="495"/>
        <end position="508"/>
    </location>
</feature>
<feature type="compositionally biased region" description="Polar residues" evidence="1">
    <location>
        <begin position="467"/>
        <end position="494"/>
    </location>
</feature>
<gene>
    <name evidence="2" type="ORF">ARMOST_00660</name>
</gene>
<feature type="compositionally biased region" description="Basic and acidic residues" evidence="1">
    <location>
        <begin position="242"/>
        <end position="265"/>
    </location>
</feature>
<dbReference type="AlphaFoldDB" id="A0A284QLT3"/>
<dbReference type="OrthoDB" id="3144405at2759"/>
<feature type="compositionally biased region" description="Basic and acidic residues" evidence="1">
    <location>
        <begin position="189"/>
        <end position="199"/>
    </location>
</feature>
<reference evidence="3" key="1">
    <citation type="journal article" date="2017" name="Nat. Ecol. Evol.">
        <title>Genome expansion and lineage-specific genetic innovations in the forest pathogenic fungi Armillaria.</title>
        <authorList>
            <person name="Sipos G."/>
            <person name="Prasanna A.N."/>
            <person name="Walter M.C."/>
            <person name="O'Connor E."/>
            <person name="Balint B."/>
            <person name="Krizsan K."/>
            <person name="Kiss B."/>
            <person name="Hess J."/>
            <person name="Varga T."/>
            <person name="Slot J."/>
            <person name="Riley R."/>
            <person name="Boka B."/>
            <person name="Rigling D."/>
            <person name="Barry K."/>
            <person name="Lee J."/>
            <person name="Mihaltcheva S."/>
            <person name="LaButti K."/>
            <person name="Lipzen A."/>
            <person name="Waldron R."/>
            <person name="Moloney N.M."/>
            <person name="Sperisen C."/>
            <person name="Kredics L."/>
            <person name="Vagvoelgyi C."/>
            <person name="Patrignani A."/>
            <person name="Fitzpatrick D."/>
            <person name="Nagy I."/>
            <person name="Doyle S."/>
            <person name="Anderson J.B."/>
            <person name="Grigoriev I.V."/>
            <person name="Gueldener U."/>
            <person name="Muensterkoetter M."/>
            <person name="Nagy L.G."/>
        </authorList>
    </citation>
    <scope>NUCLEOTIDE SEQUENCE [LARGE SCALE GENOMIC DNA]</scope>
    <source>
        <strain evidence="3">C18/9</strain>
    </source>
</reference>
<evidence type="ECO:0000313" key="3">
    <source>
        <dbReference type="Proteomes" id="UP000219338"/>
    </source>
</evidence>
<feature type="compositionally biased region" description="Polar residues" evidence="1">
    <location>
        <begin position="616"/>
        <end position="639"/>
    </location>
</feature>
<dbReference type="EMBL" id="FUEG01000001">
    <property type="protein sequence ID" value="SJK97408.1"/>
    <property type="molecule type" value="Genomic_DNA"/>
</dbReference>